<comment type="function">
    <text evidence="10">Catalyzes the transfer of pyrophosphate from adenosine triphosphate (ATP) to 6-hydroxymethyl-7,8-dihydropterin, an enzymatic step in folate biosynthesis pathway.</text>
</comment>
<dbReference type="Gene3D" id="3.30.70.560">
    <property type="entry name" value="7,8-Dihydro-6-hydroxymethylpterin-pyrophosphokinase HPPK"/>
    <property type="match status" value="1"/>
</dbReference>
<keyword evidence="6" id="KW-0547">Nucleotide-binding</keyword>
<dbReference type="SUPFAM" id="SSF55083">
    <property type="entry name" value="6-hydroxymethyl-7,8-dihydropterin pyrophosphokinase, HPPK"/>
    <property type="match status" value="1"/>
</dbReference>
<keyword evidence="5" id="KW-0808">Transferase</keyword>
<keyword evidence="7 14" id="KW-0418">Kinase</keyword>
<proteinExistence type="inferred from homology"/>
<evidence type="ECO:0000256" key="4">
    <source>
        <dbReference type="ARBA" id="ARBA00016218"/>
    </source>
</evidence>
<dbReference type="AlphaFoldDB" id="A0A380RXX5"/>
<dbReference type="RefSeq" id="WP_088659887.1">
    <property type="nucleotide sequence ID" value="NZ_UHJL01000001.1"/>
</dbReference>
<dbReference type="Pfam" id="PF01288">
    <property type="entry name" value="HPPK"/>
    <property type="match status" value="1"/>
</dbReference>
<dbReference type="PANTHER" id="PTHR43071:SF1">
    <property type="entry name" value="2-AMINO-4-HYDROXY-6-HYDROXYMETHYLDIHYDROPTERIDINE PYROPHOSPHOKINASE"/>
    <property type="match status" value="1"/>
</dbReference>
<dbReference type="CDD" id="cd00483">
    <property type="entry name" value="HPPK"/>
    <property type="match status" value="1"/>
</dbReference>
<evidence type="ECO:0000256" key="2">
    <source>
        <dbReference type="ARBA" id="ARBA00005810"/>
    </source>
</evidence>
<evidence type="ECO:0000256" key="9">
    <source>
        <dbReference type="ARBA" id="ARBA00022909"/>
    </source>
</evidence>
<dbReference type="GO" id="GO:0003848">
    <property type="term" value="F:2-amino-4-hydroxy-6-hydroxymethyldihydropteridine diphosphokinase activity"/>
    <property type="evidence" value="ECO:0007669"/>
    <property type="project" value="UniProtKB-EC"/>
</dbReference>
<dbReference type="GO" id="GO:0046654">
    <property type="term" value="P:tetrahydrofolate biosynthetic process"/>
    <property type="evidence" value="ECO:0007669"/>
    <property type="project" value="UniProtKB-UniPathway"/>
</dbReference>
<dbReference type="GO" id="GO:0016301">
    <property type="term" value="F:kinase activity"/>
    <property type="evidence" value="ECO:0007669"/>
    <property type="project" value="UniProtKB-KW"/>
</dbReference>
<protein>
    <recommendedName>
        <fullName evidence="4">2-amino-4-hydroxy-6-hydroxymethyldihydropteridine pyrophosphokinase</fullName>
        <ecNumber evidence="3">2.7.6.3</ecNumber>
    </recommendedName>
    <alternativeName>
        <fullName evidence="11">6-hydroxymethyl-7,8-dihydropterin pyrophosphokinase</fullName>
    </alternativeName>
    <alternativeName>
        <fullName evidence="12">7,8-dihydro-6-hydroxymethylpterin-pyrophosphokinase</fullName>
    </alternativeName>
</protein>
<evidence type="ECO:0000256" key="6">
    <source>
        <dbReference type="ARBA" id="ARBA00022741"/>
    </source>
</evidence>
<evidence type="ECO:0000256" key="7">
    <source>
        <dbReference type="ARBA" id="ARBA00022777"/>
    </source>
</evidence>
<accession>A0A380RXX5</accession>
<keyword evidence="9" id="KW-0289">Folate biosynthesis</keyword>
<evidence type="ECO:0000256" key="10">
    <source>
        <dbReference type="ARBA" id="ARBA00029409"/>
    </source>
</evidence>
<sequence>MDSLNRVYIALGSNLPDRSAHLNAGRDMLRRVSAGGWVESPIYETPPVGPAGQGPYFNQVVSFWYDGDPIKLLYYLKGSELILGRKDRGHWNSREVDLDLLFFGREVCEGRPTIPHCQIYNRQFVLVPLNDIAPDWVDPKTNKSVKDLLAELLEKEEKIPFRVIEGEEP</sequence>
<gene>
    <name evidence="14" type="ORF">SAMN05661053_0973</name>
</gene>
<feature type="domain" description="7,8-dihydro-6-hydroxymethylpterin-pyrophosphokinase" evidence="13">
    <location>
        <begin position="8"/>
        <end position="134"/>
    </location>
</feature>
<evidence type="ECO:0000313" key="15">
    <source>
        <dbReference type="Proteomes" id="UP000255423"/>
    </source>
</evidence>
<dbReference type="GO" id="GO:0005524">
    <property type="term" value="F:ATP binding"/>
    <property type="evidence" value="ECO:0007669"/>
    <property type="project" value="UniProtKB-KW"/>
</dbReference>
<name>A0A380RXX5_FIBSU</name>
<comment type="pathway">
    <text evidence="1">Cofactor biosynthesis; tetrahydrofolate biosynthesis; 2-amino-4-hydroxy-6-hydroxymethyl-7,8-dihydropteridine diphosphate from 7,8-dihydroneopterin triphosphate: step 4/4.</text>
</comment>
<keyword evidence="8" id="KW-0067">ATP-binding</keyword>
<evidence type="ECO:0000256" key="12">
    <source>
        <dbReference type="ARBA" id="ARBA00033413"/>
    </source>
</evidence>
<dbReference type="NCBIfam" id="TIGR01498">
    <property type="entry name" value="folK"/>
    <property type="match status" value="1"/>
</dbReference>
<evidence type="ECO:0000256" key="8">
    <source>
        <dbReference type="ARBA" id="ARBA00022840"/>
    </source>
</evidence>
<evidence type="ECO:0000256" key="3">
    <source>
        <dbReference type="ARBA" id="ARBA00013253"/>
    </source>
</evidence>
<dbReference type="InterPro" id="IPR035907">
    <property type="entry name" value="Hppk_sf"/>
</dbReference>
<dbReference type="UniPathway" id="UPA00077">
    <property type="reaction ID" value="UER00155"/>
</dbReference>
<evidence type="ECO:0000256" key="5">
    <source>
        <dbReference type="ARBA" id="ARBA00022679"/>
    </source>
</evidence>
<evidence type="ECO:0000256" key="1">
    <source>
        <dbReference type="ARBA" id="ARBA00005051"/>
    </source>
</evidence>
<dbReference type="EC" id="2.7.6.3" evidence="3"/>
<evidence type="ECO:0000313" key="14">
    <source>
        <dbReference type="EMBL" id="SUQ19732.1"/>
    </source>
</evidence>
<reference evidence="14 15" key="1">
    <citation type="submission" date="2017-08" db="EMBL/GenBank/DDBJ databases">
        <authorList>
            <person name="de Groot N.N."/>
        </authorList>
    </citation>
    <scope>NUCLEOTIDE SEQUENCE [LARGE SCALE GENOMIC DNA]</scope>
    <source>
        <strain evidence="14 15">HM2</strain>
    </source>
</reference>
<dbReference type="Proteomes" id="UP000255423">
    <property type="component" value="Unassembled WGS sequence"/>
</dbReference>
<comment type="similarity">
    <text evidence="2">Belongs to the HPPK family.</text>
</comment>
<dbReference type="EMBL" id="UHJL01000001">
    <property type="protein sequence ID" value="SUQ19732.1"/>
    <property type="molecule type" value="Genomic_DNA"/>
</dbReference>
<evidence type="ECO:0000256" key="11">
    <source>
        <dbReference type="ARBA" id="ARBA00029766"/>
    </source>
</evidence>
<evidence type="ECO:0000259" key="13">
    <source>
        <dbReference type="Pfam" id="PF01288"/>
    </source>
</evidence>
<dbReference type="InterPro" id="IPR000550">
    <property type="entry name" value="Hppk"/>
</dbReference>
<organism evidence="14 15">
    <name type="scientific">Fibrobacter succinogenes</name>
    <name type="common">Bacteroides succinogenes</name>
    <dbReference type="NCBI Taxonomy" id="833"/>
    <lineage>
        <taxon>Bacteria</taxon>
        <taxon>Pseudomonadati</taxon>
        <taxon>Fibrobacterota</taxon>
        <taxon>Fibrobacteria</taxon>
        <taxon>Fibrobacterales</taxon>
        <taxon>Fibrobacteraceae</taxon>
        <taxon>Fibrobacter</taxon>
    </lineage>
</organism>
<dbReference type="PANTHER" id="PTHR43071">
    <property type="entry name" value="2-AMINO-4-HYDROXY-6-HYDROXYMETHYLDIHYDROPTERIDINE PYROPHOSPHOKINASE"/>
    <property type="match status" value="1"/>
</dbReference>
<dbReference type="GO" id="GO:0046656">
    <property type="term" value="P:folic acid biosynthetic process"/>
    <property type="evidence" value="ECO:0007669"/>
    <property type="project" value="UniProtKB-KW"/>
</dbReference>